<keyword evidence="2" id="KW-1185">Reference proteome</keyword>
<name>A0A8X8B2P5_BRACI</name>
<sequence length="94" mass="10187">MVVTKEELISCLGTIAQSGTSKFLKALKVLTEDALVVGPTLHPKGLDASDAFGKLRFLSVTEPALLGDGGDEGRTYKLSWNHCSEWYFQILKGS</sequence>
<protein>
    <submittedName>
        <fullName evidence="1">Uncharacterized protein</fullName>
    </submittedName>
</protein>
<dbReference type="EMBL" id="JAAMPC010000003">
    <property type="protein sequence ID" value="KAG2320455.1"/>
    <property type="molecule type" value="Genomic_DNA"/>
</dbReference>
<accession>A0A8X8B2P5</accession>
<dbReference type="AlphaFoldDB" id="A0A8X8B2P5"/>
<organism evidence="1 2">
    <name type="scientific">Brassica carinata</name>
    <name type="common">Ethiopian mustard</name>
    <name type="synonym">Abyssinian cabbage</name>
    <dbReference type="NCBI Taxonomy" id="52824"/>
    <lineage>
        <taxon>Eukaryota</taxon>
        <taxon>Viridiplantae</taxon>
        <taxon>Streptophyta</taxon>
        <taxon>Embryophyta</taxon>
        <taxon>Tracheophyta</taxon>
        <taxon>Spermatophyta</taxon>
        <taxon>Magnoliopsida</taxon>
        <taxon>eudicotyledons</taxon>
        <taxon>Gunneridae</taxon>
        <taxon>Pentapetalae</taxon>
        <taxon>rosids</taxon>
        <taxon>malvids</taxon>
        <taxon>Brassicales</taxon>
        <taxon>Brassicaceae</taxon>
        <taxon>Brassiceae</taxon>
        <taxon>Brassica</taxon>
    </lineage>
</organism>
<dbReference type="Proteomes" id="UP000886595">
    <property type="component" value="Unassembled WGS sequence"/>
</dbReference>
<reference evidence="1 2" key="1">
    <citation type="submission" date="2020-02" db="EMBL/GenBank/DDBJ databases">
        <authorList>
            <person name="Ma Q."/>
            <person name="Huang Y."/>
            <person name="Song X."/>
            <person name="Pei D."/>
        </authorList>
    </citation>
    <scope>NUCLEOTIDE SEQUENCE [LARGE SCALE GENOMIC DNA]</scope>
    <source>
        <strain evidence="1">Sxm20200214</strain>
        <tissue evidence="1">Leaf</tissue>
    </source>
</reference>
<dbReference type="OrthoDB" id="978878at2759"/>
<evidence type="ECO:0000313" key="2">
    <source>
        <dbReference type="Proteomes" id="UP000886595"/>
    </source>
</evidence>
<comment type="caution">
    <text evidence="1">The sequence shown here is derived from an EMBL/GenBank/DDBJ whole genome shotgun (WGS) entry which is preliminary data.</text>
</comment>
<evidence type="ECO:0000313" key="1">
    <source>
        <dbReference type="EMBL" id="KAG2320455.1"/>
    </source>
</evidence>
<proteinExistence type="predicted"/>
<gene>
    <name evidence="1" type="ORF">Bca52824_013668</name>
</gene>